<protein>
    <submittedName>
        <fullName evidence="2">Uncharacterized protein</fullName>
    </submittedName>
</protein>
<reference evidence="2 3" key="1">
    <citation type="submission" date="2021-01" db="EMBL/GenBank/DDBJ databases">
        <title>Whole genome shotgun sequence of Actinoplanes deccanensis NBRC 13994.</title>
        <authorList>
            <person name="Komaki H."/>
            <person name="Tamura T."/>
        </authorList>
    </citation>
    <scope>NUCLEOTIDE SEQUENCE [LARGE SCALE GENOMIC DNA]</scope>
    <source>
        <strain evidence="2 3">NBRC 13994</strain>
    </source>
</reference>
<dbReference type="Proteomes" id="UP000609879">
    <property type="component" value="Unassembled WGS sequence"/>
</dbReference>
<name>A0ABQ3YG15_9ACTN</name>
<organism evidence="2 3">
    <name type="scientific">Paractinoplanes deccanensis</name>
    <dbReference type="NCBI Taxonomy" id="113561"/>
    <lineage>
        <taxon>Bacteria</taxon>
        <taxon>Bacillati</taxon>
        <taxon>Actinomycetota</taxon>
        <taxon>Actinomycetes</taxon>
        <taxon>Micromonosporales</taxon>
        <taxon>Micromonosporaceae</taxon>
        <taxon>Paractinoplanes</taxon>
    </lineage>
</organism>
<evidence type="ECO:0000313" key="3">
    <source>
        <dbReference type="Proteomes" id="UP000609879"/>
    </source>
</evidence>
<sequence length="59" mass="6333">MENAAARSTQMWTEPGEIDVDRHGASQLITQPVEECGFPVEDSGDDEPVALLRHPQGGG</sequence>
<keyword evidence="3" id="KW-1185">Reference proteome</keyword>
<accession>A0ABQ3YG15</accession>
<gene>
    <name evidence="2" type="ORF">Ade02nite_75680</name>
</gene>
<proteinExistence type="predicted"/>
<evidence type="ECO:0000313" key="2">
    <source>
        <dbReference type="EMBL" id="GID78927.1"/>
    </source>
</evidence>
<comment type="caution">
    <text evidence="2">The sequence shown here is derived from an EMBL/GenBank/DDBJ whole genome shotgun (WGS) entry which is preliminary data.</text>
</comment>
<evidence type="ECO:0000256" key="1">
    <source>
        <dbReference type="SAM" id="MobiDB-lite"/>
    </source>
</evidence>
<dbReference type="EMBL" id="BOMI01000154">
    <property type="protein sequence ID" value="GID78927.1"/>
    <property type="molecule type" value="Genomic_DNA"/>
</dbReference>
<feature type="region of interest" description="Disordered" evidence="1">
    <location>
        <begin position="38"/>
        <end position="59"/>
    </location>
</feature>